<dbReference type="InterPro" id="IPR032682">
    <property type="entry name" value="Cnd1_C"/>
</dbReference>
<feature type="domain" description="Condensin complex subunit 1 C-terminal" evidence="8">
    <location>
        <begin position="798"/>
        <end position="903"/>
    </location>
</feature>
<organism evidence="9 10">
    <name type="scientific">Galendromus occidentalis</name>
    <name type="common">western predatory mite</name>
    <dbReference type="NCBI Taxonomy" id="34638"/>
    <lineage>
        <taxon>Eukaryota</taxon>
        <taxon>Metazoa</taxon>
        <taxon>Ecdysozoa</taxon>
        <taxon>Arthropoda</taxon>
        <taxon>Chelicerata</taxon>
        <taxon>Arachnida</taxon>
        <taxon>Acari</taxon>
        <taxon>Parasitiformes</taxon>
        <taxon>Mesostigmata</taxon>
        <taxon>Gamasina</taxon>
        <taxon>Phytoseioidea</taxon>
        <taxon>Phytoseiidae</taxon>
        <taxon>Typhlodrominae</taxon>
        <taxon>Galendromus</taxon>
    </lineage>
</organism>
<dbReference type="KEGG" id="goe:100905747"/>
<keyword evidence="3" id="KW-0498">Mitosis</keyword>
<evidence type="ECO:0000313" key="10">
    <source>
        <dbReference type="RefSeq" id="XP_003737183.2"/>
    </source>
</evidence>
<dbReference type="GO" id="GO:0007076">
    <property type="term" value="P:mitotic chromosome condensation"/>
    <property type="evidence" value="ECO:0007669"/>
    <property type="project" value="InterPro"/>
</dbReference>
<keyword evidence="2" id="KW-0132">Cell division</keyword>
<keyword evidence="6" id="KW-0131">Cell cycle</keyword>
<dbReference type="RefSeq" id="XP_003737183.2">
    <property type="nucleotide sequence ID" value="XM_003737135.3"/>
</dbReference>
<evidence type="ECO:0000259" key="8">
    <source>
        <dbReference type="Pfam" id="PF12717"/>
    </source>
</evidence>
<dbReference type="Proteomes" id="UP000694867">
    <property type="component" value="Unplaced"/>
</dbReference>
<evidence type="ECO:0000313" key="9">
    <source>
        <dbReference type="Proteomes" id="UP000694867"/>
    </source>
</evidence>
<dbReference type="GO" id="GO:0051301">
    <property type="term" value="P:cell division"/>
    <property type="evidence" value="ECO:0007669"/>
    <property type="project" value="UniProtKB-KW"/>
</dbReference>
<dbReference type="SUPFAM" id="SSF48371">
    <property type="entry name" value="ARM repeat"/>
    <property type="match status" value="2"/>
</dbReference>
<dbReference type="GO" id="GO:0042393">
    <property type="term" value="F:histone binding"/>
    <property type="evidence" value="ECO:0007669"/>
    <property type="project" value="TreeGrafter"/>
</dbReference>
<keyword evidence="9" id="KW-1185">Reference proteome</keyword>
<gene>
    <name evidence="10" type="primary">LOC100905747</name>
</gene>
<feature type="compositionally biased region" description="Acidic residues" evidence="7">
    <location>
        <begin position="992"/>
        <end position="1003"/>
    </location>
</feature>
<dbReference type="InterPro" id="IPR026971">
    <property type="entry name" value="CND1/NCAPD3"/>
</dbReference>
<name>A0AAJ6VU46_9ACAR</name>
<evidence type="ECO:0000256" key="1">
    <source>
        <dbReference type="ARBA" id="ARBA00004123"/>
    </source>
</evidence>
<dbReference type="GeneID" id="100905747"/>
<feature type="region of interest" description="Disordered" evidence="7">
    <location>
        <begin position="992"/>
        <end position="1019"/>
    </location>
</feature>
<dbReference type="GO" id="GO:0005634">
    <property type="term" value="C:nucleus"/>
    <property type="evidence" value="ECO:0007669"/>
    <property type="project" value="UniProtKB-SubCell"/>
</dbReference>
<accession>A0AAJ6VU46</accession>
<dbReference type="PANTHER" id="PTHR14222">
    <property type="entry name" value="CONDENSIN"/>
    <property type="match status" value="1"/>
</dbReference>
<comment type="subcellular location">
    <subcellularLocation>
        <location evidence="1">Nucleus</location>
    </subcellularLocation>
</comment>
<reference evidence="10" key="1">
    <citation type="submission" date="2025-08" db="UniProtKB">
        <authorList>
            <consortium name="RefSeq"/>
        </authorList>
    </citation>
    <scope>IDENTIFICATION</scope>
</reference>
<evidence type="ECO:0000256" key="4">
    <source>
        <dbReference type="ARBA" id="ARBA00023067"/>
    </source>
</evidence>
<dbReference type="Pfam" id="PF12717">
    <property type="entry name" value="Cnd1"/>
    <property type="match status" value="2"/>
</dbReference>
<evidence type="ECO:0000256" key="3">
    <source>
        <dbReference type="ARBA" id="ARBA00022776"/>
    </source>
</evidence>
<evidence type="ECO:0000256" key="5">
    <source>
        <dbReference type="ARBA" id="ARBA00023242"/>
    </source>
</evidence>
<evidence type="ECO:0000256" key="6">
    <source>
        <dbReference type="ARBA" id="ARBA00023306"/>
    </source>
</evidence>
<dbReference type="GO" id="GO:0010032">
    <property type="term" value="P:meiotic chromosome condensation"/>
    <property type="evidence" value="ECO:0007669"/>
    <property type="project" value="TreeGrafter"/>
</dbReference>
<keyword evidence="4" id="KW-0226">DNA condensation</keyword>
<sequence length="1229" mass="139203">MSMDYDDDSNEPSHDVESVLERLPSLSRDFCDTAFTSQYTDGGGAAESIVELCSHDHEFTKEILSELIELLHRASGTENARKQFWTTATKCDRGFRYLLGLAFAGIGAGERTRPISDRIIGLLCFQAYLALARVTIPGVNMVFPSLIENSISLMSLPKRRELDKRSFEKSDFDGEDTDEMQYSTEILHDLIREVKQTLRSLESFLGATSLKGHTDLQNRLCHEMVELTPYEPLAEKAFRVLLKLVNPLHGNLEDLVLLCCQKLFKNLLMVGAASKDRVDMETVMLCDTTCRFLLKIGGTVDSDDYIVITVQQLALHCLEKHDIRSRTAHVAVQLLLRLGESSLDWIIDWFNTLIVSVHPKHRLFTLELFSQLCSLKITPPILQKHLSTVALSALLRVTDPLCTVKSKAFNFFATFTNTPNWMEKLVTNECTKEDTICALLGILQECINNEKFVVRRSALNVLTSILRDDVSFNKKTYLKEIVQCCRDVSPFIRKLSVDSLSQIYLKSPDFHEEYIEGIFPLTADNEASVQEKALCSVKETVFNAIATKGRERLGWKVLSNLGSYDSFLPEICEKFCRNDAKYGLTPHEIRAIKDALDSPHASTAWKVLCYLSEHTQIKTTIERIEASKLDEEAQCCRLIMLANQRKLSRQLIESLLTNLTENERIGYQFLNESCTVLLKMDVVSLEKWCQSTYPMCLKTLERGKDAEEVNLALIKLGECVLVLQHLPSARLLKRLRNLVEDTTKTLSTRRIALRVIGQVSITSEDIAKSLIPTIAACVDHANDIGLRIHGIRVAADLTCRYATFCDILHPIVFCLLKDPEREIRRAALITIFQLIKEDYIKLKSHQLYHILECVSDQDKTVRDLADVGLHQFVFKKHTRLLVQNFIDCVFHLNAFTGHSMYNQDHQSKREQKTFSLAQQPLERQTIYRFMAKDLTEEHKYLLILSIVTNVLRPIGDYESDLHVQCPAIVMDLLEILCLEELRLRYTTAKDNEDELVPEEEDSSAPETQPAQTTGRGRKKVENKKFVLTPAKIKTLVETLVPALTSLKARSSDNEVVATSIMALMKILNTEYKQEFNEYLVGDIANIIIEDLRKYEMTLKSRMTGDAPSTPSDKRGGISRQIQHDLIKRVLESARKHQGVSKNFPSSSQNNEILEISGLEPIAADDDDNDDAAFGETYAEAAFGDHLPGPSERGMQKMGDITGLQQIVMRRSSMLQVVLTRIEDDSNSPP</sequence>
<keyword evidence="5" id="KW-0539">Nucleus</keyword>
<evidence type="ECO:0000256" key="7">
    <source>
        <dbReference type="SAM" id="MobiDB-lite"/>
    </source>
</evidence>
<protein>
    <submittedName>
        <fullName evidence="10">Condensin-2 complex subunit D3</fullName>
    </submittedName>
</protein>
<dbReference type="Gene3D" id="1.25.10.10">
    <property type="entry name" value="Leucine-rich Repeat Variant"/>
    <property type="match status" value="2"/>
</dbReference>
<dbReference type="InterPro" id="IPR011989">
    <property type="entry name" value="ARM-like"/>
</dbReference>
<feature type="domain" description="Condensin complex subunit 1 C-terminal" evidence="8">
    <location>
        <begin position="436"/>
        <end position="552"/>
    </location>
</feature>
<dbReference type="GO" id="GO:0000796">
    <property type="term" value="C:condensin complex"/>
    <property type="evidence" value="ECO:0007669"/>
    <property type="project" value="TreeGrafter"/>
</dbReference>
<dbReference type="InterPro" id="IPR016024">
    <property type="entry name" value="ARM-type_fold"/>
</dbReference>
<dbReference type="PANTHER" id="PTHR14222:SF1">
    <property type="entry name" value="CONDENSIN-2 COMPLEX SUBUNIT D3"/>
    <property type="match status" value="1"/>
</dbReference>
<feature type="compositionally biased region" description="Polar residues" evidence="7">
    <location>
        <begin position="1004"/>
        <end position="1014"/>
    </location>
</feature>
<proteinExistence type="predicted"/>
<dbReference type="AlphaFoldDB" id="A0AAJ6VU46"/>
<dbReference type="GO" id="GO:0000779">
    <property type="term" value="C:condensed chromosome, centromeric region"/>
    <property type="evidence" value="ECO:0007669"/>
    <property type="project" value="TreeGrafter"/>
</dbReference>
<evidence type="ECO:0000256" key="2">
    <source>
        <dbReference type="ARBA" id="ARBA00022618"/>
    </source>
</evidence>